<comment type="caution">
    <text evidence="1">The sequence shown here is derived from an EMBL/GenBank/DDBJ whole genome shotgun (WGS) entry which is preliminary data.</text>
</comment>
<dbReference type="AlphaFoldDB" id="A0A218XS19"/>
<proteinExistence type="predicted"/>
<sequence>MEQSYRDWGGNFPILSGTGAEAGHGRVGGWTSSRSWSRWKRRRWSWSRWNVRVELQLVGLEQEAGTAAGRGGPGAVAGGARAGRSRWSAVAVERDAARRGGIGAATTAAPVREGEGRV</sequence>
<protein>
    <submittedName>
        <fullName evidence="1">Uncharacterized protein</fullName>
    </submittedName>
</protein>
<dbReference type="Proteomes" id="UP000197138">
    <property type="component" value="Unassembled WGS sequence"/>
</dbReference>
<reference evidence="1" key="2">
    <citation type="submission" date="2017-06" db="EMBL/GenBank/DDBJ databases">
        <title>The pomegranate genome and the genomics of punicalagin biosynthesis.</title>
        <authorList>
            <person name="Xu C."/>
        </authorList>
    </citation>
    <scope>NUCLEOTIDE SEQUENCE [LARGE SCALE GENOMIC DNA]</scope>
    <source>
        <tissue evidence="1">Fresh leaf</tissue>
    </source>
</reference>
<reference evidence="2 4" key="3">
    <citation type="submission" date="2017-11" db="EMBL/GenBank/DDBJ databases">
        <title>De-novo sequencing of pomegranate (Punica granatum L.) genome.</title>
        <authorList>
            <person name="Akparov Z."/>
            <person name="Amiraslanov A."/>
            <person name="Hajiyeva S."/>
            <person name="Abbasov M."/>
            <person name="Kaur K."/>
            <person name="Hamwieh A."/>
            <person name="Solovyev V."/>
            <person name="Salamov A."/>
            <person name="Braich B."/>
            <person name="Kosarev P."/>
            <person name="Mahmoud A."/>
            <person name="Hajiyev E."/>
            <person name="Babayeva S."/>
            <person name="Izzatullayeva V."/>
            <person name="Mammadov A."/>
            <person name="Mammadov A."/>
            <person name="Sharifova S."/>
            <person name="Ojaghi J."/>
            <person name="Eynullazada K."/>
            <person name="Bayramov B."/>
            <person name="Abdulazimova A."/>
            <person name="Shahmuradov I."/>
        </authorList>
    </citation>
    <scope>NUCLEOTIDE SEQUENCE [LARGE SCALE GENOMIC DNA]</scope>
    <source>
        <strain evidence="2">AG2017</strain>
        <strain evidence="4">cv. AG2017</strain>
        <tissue evidence="2">Leaf</tissue>
    </source>
</reference>
<gene>
    <name evidence="1" type="ORF">CDL15_Pgr019401</name>
    <name evidence="2" type="ORF">CRG98_007720</name>
</gene>
<organism evidence="1 3">
    <name type="scientific">Punica granatum</name>
    <name type="common">Pomegranate</name>
    <dbReference type="NCBI Taxonomy" id="22663"/>
    <lineage>
        <taxon>Eukaryota</taxon>
        <taxon>Viridiplantae</taxon>
        <taxon>Streptophyta</taxon>
        <taxon>Embryophyta</taxon>
        <taxon>Tracheophyta</taxon>
        <taxon>Spermatophyta</taxon>
        <taxon>Magnoliopsida</taxon>
        <taxon>eudicotyledons</taxon>
        <taxon>Gunneridae</taxon>
        <taxon>Pentapetalae</taxon>
        <taxon>rosids</taxon>
        <taxon>malvids</taxon>
        <taxon>Myrtales</taxon>
        <taxon>Lythraceae</taxon>
        <taxon>Punica</taxon>
    </lineage>
</organism>
<accession>A0A218XS19</accession>
<keyword evidence="4" id="KW-1185">Reference proteome</keyword>
<name>A0A218XS19_PUNGR</name>
<evidence type="ECO:0000313" key="4">
    <source>
        <dbReference type="Proteomes" id="UP000233551"/>
    </source>
</evidence>
<dbReference type="Proteomes" id="UP000233551">
    <property type="component" value="Unassembled WGS sequence"/>
</dbReference>
<dbReference type="EMBL" id="PGOL01000355">
    <property type="protein sequence ID" value="PKI71861.1"/>
    <property type="molecule type" value="Genomic_DNA"/>
</dbReference>
<evidence type="ECO:0000313" key="1">
    <source>
        <dbReference type="EMBL" id="OWM87817.1"/>
    </source>
</evidence>
<dbReference type="EMBL" id="MTKT01000805">
    <property type="protein sequence ID" value="OWM87817.1"/>
    <property type="molecule type" value="Genomic_DNA"/>
</dbReference>
<reference evidence="3" key="1">
    <citation type="journal article" date="2017" name="Plant J.">
        <title>The pomegranate (Punica granatum L.) genome and the genomics of punicalagin biosynthesis.</title>
        <authorList>
            <person name="Qin G."/>
            <person name="Xu C."/>
            <person name="Ming R."/>
            <person name="Tang H."/>
            <person name="Guyot R."/>
            <person name="Kramer E.M."/>
            <person name="Hu Y."/>
            <person name="Yi X."/>
            <person name="Qi Y."/>
            <person name="Xu X."/>
            <person name="Gao Z."/>
            <person name="Pan H."/>
            <person name="Jian J."/>
            <person name="Tian Y."/>
            <person name="Yue Z."/>
            <person name="Xu Y."/>
        </authorList>
    </citation>
    <scope>NUCLEOTIDE SEQUENCE [LARGE SCALE GENOMIC DNA]</scope>
    <source>
        <strain evidence="3">cv. Dabenzi</strain>
    </source>
</reference>
<evidence type="ECO:0000313" key="3">
    <source>
        <dbReference type="Proteomes" id="UP000197138"/>
    </source>
</evidence>
<evidence type="ECO:0000313" key="2">
    <source>
        <dbReference type="EMBL" id="PKI71861.1"/>
    </source>
</evidence>